<gene>
    <name evidence="15" type="ORF">GTP77_27185</name>
</gene>
<evidence type="ECO:0000256" key="4">
    <source>
        <dbReference type="ARBA" id="ARBA00022452"/>
    </source>
</evidence>
<protein>
    <submittedName>
        <fullName evidence="15">TonB-dependent receptor</fullName>
    </submittedName>
</protein>
<feature type="signal peptide" evidence="12">
    <location>
        <begin position="1"/>
        <end position="24"/>
    </location>
</feature>
<sequence>MQKILLTCCVASTAVMYVDGAAFAQTQAAAPEVVVKGAPLKKEPKPVEKSTETGVPVPSVTVAGERPTNRIDRQVYDVKSDVGSSNGTAADALNNVPSVAVDPDGAVTLRGSSNLQILVDGKPSAMMQGDNRAATLNAMAADDIESVEVINNPGAQFGNEGGGGPILNLVMRRNRKPGGFATVNANAGKDGRYNSAVSGSYNEGAWGYQGGINVRHDGRNSVGDTVRDRTNPLTGLVEHSTQDSVQHGLNDSVGLNGTVSYNLGAKDTLTASANYTARGNDQKVSEHYATAAGAATISDYLRSTQREGDTKSYSWGARWDHKGEAPGESMKTDLRVSHTDNDNDSAYSNVYTVRPINAPAERSRQSSDTGTRIVDFTGDYERNIGGGSAKLGYKVAETKSSFDVLYADINAATLAETINPARTNRFNLDETTLALYGSYQMRLNDNWGALAGMRVEHTEMDIDQITSSISAKNSYTSYIPSFFATYKVNETANMRFSYAHRIRRPMPNDLNPYVVYRDEFNVSSGNPMLKPAKTDSFEVGYETKFGTLETNLRAYFRDESDTIIERSSYIGNNVLLTTRENGGASHSSGLEFTVSGKLTPTLTLNTSGNLARSELTSRDLSGADITRNASSLSGRARLNYQYDSATQLQAMLQMQGKTLTGQGYREPSHMLNLSVRHALTPQLSLVMNMTDALASAKMATVIDTPLLKETTSRRFDSRVFYIGLSYRIGGASSAGEGRGEQFQGPRPGQGPGGQRGDGPGPGPGF</sequence>
<feature type="chain" id="PRO_5031205572" evidence="12">
    <location>
        <begin position="25"/>
        <end position="765"/>
    </location>
</feature>
<dbReference type="InterPro" id="IPR036942">
    <property type="entry name" value="Beta-barrel_TonB_sf"/>
</dbReference>
<dbReference type="InterPro" id="IPR037066">
    <property type="entry name" value="Plug_dom_sf"/>
</dbReference>
<dbReference type="Gene3D" id="2.40.170.20">
    <property type="entry name" value="TonB-dependent receptor, beta-barrel domain"/>
    <property type="match status" value="1"/>
</dbReference>
<dbReference type="InterPro" id="IPR012910">
    <property type="entry name" value="Plug_dom"/>
</dbReference>
<keyword evidence="16" id="KW-1185">Reference proteome</keyword>
<evidence type="ECO:0000313" key="16">
    <source>
        <dbReference type="Proteomes" id="UP000450676"/>
    </source>
</evidence>
<evidence type="ECO:0000256" key="10">
    <source>
        <dbReference type="PROSITE-ProRule" id="PRU01360"/>
    </source>
</evidence>
<evidence type="ECO:0000259" key="14">
    <source>
        <dbReference type="Pfam" id="PF14905"/>
    </source>
</evidence>
<feature type="region of interest" description="Disordered" evidence="11">
    <location>
        <begin position="43"/>
        <end position="62"/>
    </location>
</feature>
<comment type="similarity">
    <text evidence="2 10">Belongs to the TonB-dependent receptor family.</text>
</comment>
<evidence type="ECO:0000256" key="6">
    <source>
        <dbReference type="ARBA" id="ARBA00022729"/>
    </source>
</evidence>
<evidence type="ECO:0000256" key="1">
    <source>
        <dbReference type="ARBA" id="ARBA00004571"/>
    </source>
</evidence>
<evidence type="ECO:0000256" key="9">
    <source>
        <dbReference type="ARBA" id="ARBA00023237"/>
    </source>
</evidence>
<keyword evidence="3 10" id="KW-0813">Transport</keyword>
<keyword evidence="9 10" id="KW-0998">Cell outer membrane</keyword>
<evidence type="ECO:0000256" key="7">
    <source>
        <dbReference type="ARBA" id="ARBA00023136"/>
    </source>
</evidence>
<dbReference type="Pfam" id="PF14905">
    <property type="entry name" value="OMP_b-brl_3"/>
    <property type="match status" value="1"/>
</dbReference>
<evidence type="ECO:0000256" key="8">
    <source>
        <dbReference type="ARBA" id="ARBA00023170"/>
    </source>
</evidence>
<proteinExistence type="inferred from homology"/>
<dbReference type="PROSITE" id="PS52016">
    <property type="entry name" value="TONB_DEPENDENT_REC_3"/>
    <property type="match status" value="1"/>
</dbReference>
<dbReference type="EMBL" id="WWCU01000051">
    <property type="protein sequence ID" value="MYN11007.1"/>
    <property type="molecule type" value="Genomic_DNA"/>
</dbReference>
<name>A0A7X4KQ88_9BURK</name>
<dbReference type="InterPro" id="IPR041700">
    <property type="entry name" value="OMP_b-brl_3"/>
</dbReference>
<feature type="compositionally biased region" description="Gly residues" evidence="11">
    <location>
        <begin position="747"/>
        <end position="759"/>
    </location>
</feature>
<keyword evidence="7 10" id="KW-0472">Membrane</keyword>
<feature type="domain" description="Outer membrane protein beta-barrel" evidence="14">
    <location>
        <begin position="322"/>
        <end position="726"/>
    </location>
</feature>
<keyword evidence="5 10" id="KW-0812">Transmembrane</keyword>
<evidence type="ECO:0000256" key="3">
    <source>
        <dbReference type="ARBA" id="ARBA00022448"/>
    </source>
</evidence>
<dbReference type="SUPFAM" id="SSF56935">
    <property type="entry name" value="Porins"/>
    <property type="match status" value="1"/>
</dbReference>
<evidence type="ECO:0000259" key="13">
    <source>
        <dbReference type="Pfam" id="PF07715"/>
    </source>
</evidence>
<evidence type="ECO:0000313" key="15">
    <source>
        <dbReference type="EMBL" id="MYN11007.1"/>
    </source>
</evidence>
<evidence type="ECO:0000256" key="11">
    <source>
        <dbReference type="SAM" id="MobiDB-lite"/>
    </source>
</evidence>
<evidence type="ECO:0000256" key="5">
    <source>
        <dbReference type="ARBA" id="ARBA00022692"/>
    </source>
</evidence>
<keyword evidence="6 12" id="KW-0732">Signal</keyword>
<dbReference type="PANTHER" id="PTHR30069:SF29">
    <property type="entry name" value="HEMOGLOBIN AND HEMOGLOBIN-HAPTOGLOBIN-BINDING PROTEIN 1-RELATED"/>
    <property type="match status" value="1"/>
</dbReference>
<dbReference type="InterPro" id="IPR039426">
    <property type="entry name" value="TonB-dep_rcpt-like"/>
</dbReference>
<comment type="subcellular location">
    <subcellularLocation>
        <location evidence="1 10">Cell outer membrane</location>
        <topology evidence="1 10">Multi-pass membrane protein</topology>
    </subcellularLocation>
</comment>
<dbReference type="AlphaFoldDB" id="A0A7X4KQ88"/>
<evidence type="ECO:0000256" key="12">
    <source>
        <dbReference type="SAM" id="SignalP"/>
    </source>
</evidence>
<feature type="region of interest" description="Disordered" evidence="11">
    <location>
        <begin position="732"/>
        <end position="765"/>
    </location>
</feature>
<dbReference type="Pfam" id="PF07715">
    <property type="entry name" value="Plug"/>
    <property type="match status" value="1"/>
</dbReference>
<feature type="domain" description="TonB-dependent receptor plug" evidence="13">
    <location>
        <begin position="85"/>
        <end position="164"/>
    </location>
</feature>
<dbReference type="RefSeq" id="WP_161075284.1">
    <property type="nucleotide sequence ID" value="NZ_WWCU01000051.1"/>
</dbReference>
<keyword evidence="4 10" id="KW-1134">Transmembrane beta strand</keyword>
<accession>A0A7X4KQ88</accession>
<keyword evidence="8 15" id="KW-0675">Receptor</keyword>
<dbReference type="GO" id="GO:0015344">
    <property type="term" value="F:siderophore uptake transmembrane transporter activity"/>
    <property type="evidence" value="ECO:0007669"/>
    <property type="project" value="TreeGrafter"/>
</dbReference>
<evidence type="ECO:0000256" key="2">
    <source>
        <dbReference type="ARBA" id="ARBA00009810"/>
    </source>
</evidence>
<comment type="caution">
    <text evidence="15">The sequence shown here is derived from an EMBL/GenBank/DDBJ whole genome shotgun (WGS) entry which is preliminary data.</text>
</comment>
<dbReference type="PANTHER" id="PTHR30069">
    <property type="entry name" value="TONB-DEPENDENT OUTER MEMBRANE RECEPTOR"/>
    <property type="match status" value="1"/>
</dbReference>
<organism evidence="15 16">
    <name type="scientific">Pseudoduganella aquatica</name>
    <dbReference type="NCBI Taxonomy" id="2660641"/>
    <lineage>
        <taxon>Bacteria</taxon>
        <taxon>Pseudomonadati</taxon>
        <taxon>Pseudomonadota</taxon>
        <taxon>Betaproteobacteria</taxon>
        <taxon>Burkholderiales</taxon>
        <taxon>Oxalobacteraceae</taxon>
        <taxon>Telluria group</taxon>
        <taxon>Pseudoduganella</taxon>
    </lineage>
</organism>
<dbReference type="GO" id="GO:0044718">
    <property type="term" value="P:siderophore transmembrane transport"/>
    <property type="evidence" value="ECO:0007669"/>
    <property type="project" value="TreeGrafter"/>
</dbReference>
<dbReference type="Proteomes" id="UP000450676">
    <property type="component" value="Unassembled WGS sequence"/>
</dbReference>
<dbReference type="Gene3D" id="2.170.130.10">
    <property type="entry name" value="TonB-dependent receptor, plug domain"/>
    <property type="match status" value="1"/>
</dbReference>
<dbReference type="GO" id="GO:0009279">
    <property type="term" value="C:cell outer membrane"/>
    <property type="evidence" value="ECO:0007669"/>
    <property type="project" value="UniProtKB-SubCell"/>
</dbReference>
<reference evidence="15 16" key="1">
    <citation type="submission" date="2019-12" db="EMBL/GenBank/DDBJ databases">
        <title>Novel species isolated from a subtropical stream in China.</title>
        <authorList>
            <person name="Lu H."/>
        </authorList>
    </citation>
    <scope>NUCLEOTIDE SEQUENCE [LARGE SCALE GENOMIC DNA]</scope>
    <source>
        <strain evidence="15 16">FT127W</strain>
    </source>
</reference>
<feature type="compositionally biased region" description="Low complexity" evidence="11">
    <location>
        <begin position="732"/>
        <end position="746"/>
    </location>
</feature>